<dbReference type="EMBL" id="JAUBYV010000001">
    <property type="protein sequence ID" value="KAK2629347.1"/>
    <property type="molecule type" value="Genomic_DNA"/>
</dbReference>
<dbReference type="Proteomes" id="UP001285354">
    <property type="component" value="Unassembled WGS sequence"/>
</dbReference>
<protein>
    <recommendedName>
        <fullName evidence="2">UspA domain-containing protein</fullName>
    </recommendedName>
</protein>
<dbReference type="PANTHER" id="PTHR46100:SF4">
    <property type="entry name" value="USPA DOMAIN-CONTAINING PROTEIN"/>
    <property type="match status" value="1"/>
</dbReference>
<evidence type="ECO:0000313" key="4">
    <source>
        <dbReference type="Proteomes" id="UP001285354"/>
    </source>
</evidence>
<feature type="compositionally biased region" description="Basic and acidic residues" evidence="1">
    <location>
        <begin position="515"/>
        <end position="534"/>
    </location>
</feature>
<feature type="compositionally biased region" description="Basic and acidic residues" evidence="1">
    <location>
        <begin position="70"/>
        <end position="83"/>
    </location>
</feature>
<accession>A0AAD9T5V3</accession>
<dbReference type="CDD" id="cd23659">
    <property type="entry name" value="USP_At3g01520-like"/>
    <property type="match status" value="1"/>
</dbReference>
<evidence type="ECO:0000313" key="3">
    <source>
        <dbReference type="EMBL" id="KAK2629347.1"/>
    </source>
</evidence>
<dbReference type="Pfam" id="PF00582">
    <property type="entry name" value="Usp"/>
    <property type="match status" value="1"/>
</dbReference>
<dbReference type="PRINTS" id="PR01438">
    <property type="entry name" value="UNVRSLSTRESS"/>
</dbReference>
<gene>
    <name evidence="3" type="ORF">QTJ16_000167</name>
</gene>
<feature type="domain" description="UspA" evidence="2">
    <location>
        <begin position="758"/>
        <end position="865"/>
    </location>
</feature>
<feature type="compositionally biased region" description="Polar residues" evidence="1">
    <location>
        <begin position="401"/>
        <end position="412"/>
    </location>
</feature>
<feature type="region of interest" description="Disordered" evidence="1">
    <location>
        <begin position="457"/>
        <end position="485"/>
    </location>
</feature>
<feature type="region of interest" description="Disordered" evidence="1">
    <location>
        <begin position="290"/>
        <end position="434"/>
    </location>
</feature>
<name>A0AAD9T5V3_9HELO</name>
<feature type="region of interest" description="Disordered" evidence="1">
    <location>
        <begin position="581"/>
        <end position="615"/>
    </location>
</feature>
<proteinExistence type="predicted"/>
<dbReference type="PANTHER" id="PTHR46100">
    <property type="entry name" value="IMP2'P"/>
    <property type="match status" value="1"/>
</dbReference>
<dbReference type="InterPro" id="IPR014729">
    <property type="entry name" value="Rossmann-like_a/b/a_fold"/>
</dbReference>
<feature type="region of interest" description="Disordered" evidence="1">
    <location>
        <begin position="498"/>
        <end position="557"/>
    </location>
</feature>
<evidence type="ECO:0000256" key="1">
    <source>
        <dbReference type="SAM" id="MobiDB-lite"/>
    </source>
</evidence>
<reference evidence="3" key="1">
    <citation type="submission" date="2023-06" db="EMBL/GenBank/DDBJ databases">
        <title>Draft genome of Marssonina rosae.</title>
        <authorList>
            <person name="Cheng Q."/>
        </authorList>
    </citation>
    <scope>NUCLEOTIDE SEQUENCE</scope>
    <source>
        <strain evidence="3">R4</strain>
    </source>
</reference>
<dbReference type="InterPro" id="IPR006016">
    <property type="entry name" value="UspA"/>
</dbReference>
<dbReference type="InterPro" id="IPR006015">
    <property type="entry name" value="Universal_stress_UspA"/>
</dbReference>
<dbReference type="AlphaFoldDB" id="A0AAD9T5V3"/>
<comment type="caution">
    <text evidence="3">The sequence shown here is derived from an EMBL/GenBank/DDBJ whole genome shotgun (WGS) entry which is preliminary data.</text>
</comment>
<dbReference type="SUPFAM" id="SSF52402">
    <property type="entry name" value="Adenine nucleotide alpha hydrolases-like"/>
    <property type="match status" value="1"/>
</dbReference>
<dbReference type="Gene3D" id="3.40.50.620">
    <property type="entry name" value="HUPs"/>
    <property type="match status" value="1"/>
</dbReference>
<feature type="compositionally biased region" description="Polar residues" evidence="1">
    <location>
        <begin position="603"/>
        <end position="614"/>
    </location>
</feature>
<sequence length="899" mass="98954">MFPRYSCYDPTIDRPHLSPTTGRIAATQKVRQHRRRGFAAIAKMAKQQMSIEAALDEDMHDVLALLEASEQPKRKSTSSERKAQATSPFMVQHSPVQSMLDIDDEEWKDGIDGTVVLPAPQSAASHMARRSPYMAPQSSVRSMLDIDDEEWKDGTDGNDFLLTPRSDSQVPRTSPFMAPQSSVRSMLDIDDEEWKDGIDGTVVLPAPRSESQMARRFPYMAPQPAVRSMLDIDDEDWAPRKVSFTGTNGPGVPIPGQQGNVKVDLSSPFRSILDVAASTGYSTSYIDHRAGKKRLSNASARSEASFATEETTRRALMGNDGLPQRSSSDAASKPASFGPRASSTSRGTEPAYQFSECMPSNPGGPASPRRTTLAGKKTSEVARGRTIGFSGDPKDRERFNANASTTLSNPKSKSPAGRRSILRSASPLSTDTSKFKTKDGRVIDMTTAYRRLSDANLARSGGGLSSLGEKQRHRTNSLNFPYPNGARLEKDYRFTGGEGAVVDSSEDDESISDDGQQRGRRREERRREQAKPDRWAAGMDTVREPPQPQSQMAAAEEEREQVAAQREPYIVRSLLEPEITVTKPNGDRHSRPTKPRVHPWTSFDESLSGLNTPVDSDAEQDFTDIKRAQNLSIHMTPIISTPATSRCVRTIYRGDFAQMQQEAQDNQRRVRKYLVATDLSDEAAHALEWTVGTVLRDGDTLLAIYCVDEDVGIASMEASLGDFKTKEQIVGSEAARKPSSSTPAHTPTIVLSPLGPSFALNIHSASTSPVGRERGKAEQERHRAVQDITEKVSKLLRKTKLQVKVVIEVIHCKSPKHLITEVIDYISPTMVILGSRGQSQLKGVILGSFSNYLVTKSSVPVMVARRRLKKHTKYKRPAIRLANNLANPAVKSLATAKID</sequence>
<organism evidence="3 4">
    <name type="scientific">Diplocarpon rosae</name>
    <dbReference type="NCBI Taxonomy" id="946125"/>
    <lineage>
        <taxon>Eukaryota</taxon>
        <taxon>Fungi</taxon>
        <taxon>Dikarya</taxon>
        <taxon>Ascomycota</taxon>
        <taxon>Pezizomycotina</taxon>
        <taxon>Leotiomycetes</taxon>
        <taxon>Helotiales</taxon>
        <taxon>Drepanopezizaceae</taxon>
        <taxon>Diplocarpon</taxon>
    </lineage>
</organism>
<feature type="region of interest" description="Disordered" evidence="1">
    <location>
        <begin position="68"/>
        <end position="88"/>
    </location>
</feature>
<evidence type="ECO:0000259" key="2">
    <source>
        <dbReference type="Pfam" id="PF00582"/>
    </source>
</evidence>
<keyword evidence="4" id="KW-1185">Reference proteome</keyword>